<gene>
    <name evidence="1" type="ORF">CTRU02_201965</name>
</gene>
<name>A0ACC3ZIZ9_COLTU</name>
<evidence type="ECO:0000313" key="2">
    <source>
        <dbReference type="Proteomes" id="UP000805649"/>
    </source>
</evidence>
<accession>A0ACC3ZIZ9</accession>
<sequence length="795" mass="86580">MSSSRNLQRRFNSHAGTTSHSDSLTDDEDRSYQATSSESGGQDESYSDEYDDEGDLGPEDSASVSPHRSYRPQAPRAASRYHQLPHRPASYGAPFRPGSAPNPPDSVEPTEEYNPSYAHRGGYGGHAPPTAHAGHPGHGGHGAHNPYFGGRGHPQGGFPQSHVGGFMGGSPYGAPPNHNTMVPYGYNPHNPFSPLSNGSGESYFGGPRNSQYDMMPYNQPQPPAFYGPGGYQMPQHMAQFLYSQPAPPPPPTEVAPPKTPGPVAPPSPPKPDPEKIKLQEQIELFKAEQARKEEAERRRELEEKIRKDAEDAIARRMEEMRKAQEEARRDIERAKKEAERAAREAIEAERKAEEQRQKLHQEAMARAEREARERYEAELKAQAEAKAAEAKARADAEAAAQLKFELAIKAQEDARIAAEKKAIEAAAAKAKYEADMKAEAEREAREKLAAEKKAAEDAAAAKAKYEAEMKEKAEREAREKIAAEKKAAEDAAAAKAKYEADMKEKAEKEARDKIEAEKKAAADAAAAKEAYEKEMKDKAEKEARDKLAAEAKAAADAEAAAAAKKKAEDDLKAKAAEEAKAKFEADSKSVKDKLPIKFKDAVGRKFSFPFHICATWTGMEELIKQAFLHVDIIGPHVQEGHYDLIGPNGEIILPQVWEKVVEPDWTIEMRMWPMEKAQPNPPPGMFPPGMRPPHGAHGLPPRHAHGQPRPVSMPMPGGRPGGGAPFPPGWNGGRGAVPPPPPHMAGGAGHARGGPAPEIINVRPGPEKKRQSKSQGSMLSWMAGKPPKKKSGKKG</sequence>
<dbReference type="Proteomes" id="UP000805649">
    <property type="component" value="Unassembled WGS sequence"/>
</dbReference>
<keyword evidence="2" id="KW-1185">Reference proteome</keyword>
<reference evidence="1 2" key="1">
    <citation type="journal article" date="2020" name="Phytopathology">
        <title>Genome Sequence Resources of Colletotrichum truncatum, C. plurivorum, C. musicola, and C. sojae: Four Species Pathogenic to Soybean (Glycine max).</title>
        <authorList>
            <person name="Rogerio F."/>
            <person name="Boufleur T.R."/>
            <person name="Ciampi-Guillardi M."/>
            <person name="Sukno S.A."/>
            <person name="Thon M.R."/>
            <person name="Massola Junior N.S."/>
            <person name="Baroncelli R."/>
        </authorList>
    </citation>
    <scope>NUCLEOTIDE SEQUENCE [LARGE SCALE GENOMIC DNA]</scope>
    <source>
        <strain evidence="1 2">CMES1059</strain>
    </source>
</reference>
<organism evidence="1 2">
    <name type="scientific">Colletotrichum truncatum</name>
    <name type="common">Anthracnose fungus</name>
    <name type="synonym">Colletotrichum capsici</name>
    <dbReference type="NCBI Taxonomy" id="5467"/>
    <lineage>
        <taxon>Eukaryota</taxon>
        <taxon>Fungi</taxon>
        <taxon>Dikarya</taxon>
        <taxon>Ascomycota</taxon>
        <taxon>Pezizomycotina</taxon>
        <taxon>Sordariomycetes</taxon>
        <taxon>Hypocreomycetidae</taxon>
        <taxon>Glomerellales</taxon>
        <taxon>Glomerellaceae</taxon>
        <taxon>Colletotrichum</taxon>
        <taxon>Colletotrichum truncatum species complex</taxon>
    </lineage>
</organism>
<evidence type="ECO:0000313" key="1">
    <source>
        <dbReference type="EMBL" id="KAL0944078.1"/>
    </source>
</evidence>
<proteinExistence type="predicted"/>
<dbReference type="EMBL" id="VUJX02000001">
    <property type="protein sequence ID" value="KAL0944078.1"/>
    <property type="molecule type" value="Genomic_DNA"/>
</dbReference>
<protein>
    <submittedName>
        <fullName evidence="1">Kinetoplast-associated protein kap</fullName>
    </submittedName>
</protein>
<comment type="caution">
    <text evidence="1">The sequence shown here is derived from an EMBL/GenBank/DDBJ whole genome shotgun (WGS) entry which is preliminary data.</text>
</comment>